<keyword evidence="9" id="KW-0812">Transmembrane</keyword>
<dbReference type="InterPro" id="IPR020846">
    <property type="entry name" value="MFS_dom"/>
</dbReference>
<comment type="subcellular location">
    <subcellularLocation>
        <location evidence="1">Membrane</location>
        <topology evidence="1">Multi-pass membrane protein</topology>
    </subcellularLocation>
</comment>
<evidence type="ECO:0000259" key="11">
    <source>
        <dbReference type="PROSITE" id="PS50850"/>
    </source>
</evidence>
<evidence type="ECO:0000313" key="13">
    <source>
        <dbReference type="Proteomes" id="UP000813461"/>
    </source>
</evidence>
<feature type="domain" description="Major facilitator superfamily (MFS) profile" evidence="11">
    <location>
        <begin position="68"/>
        <end position="480"/>
    </location>
</feature>
<dbReference type="PROSITE" id="PS50850">
    <property type="entry name" value="MFS"/>
    <property type="match status" value="1"/>
</dbReference>
<dbReference type="GO" id="GO:0000981">
    <property type="term" value="F:DNA-binding transcription factor activity, RNA polymerase II-specific"/>
    <property type="evidence" value="ECO:0007669"/>
    <property type="project" value="InterPro"/>
</dbReference>
<gene>
    <name evidence="12" type="ORF">FB567DRAFT_497658</name>
</gene>
<comment type="caution">
    <text evidence="12">The sequence shown here is derived from an EMBL/GenBank/DDBJ whole genome shotgun (WGS) entry which is preliminary data.</text>
</comment>
<dbReference type="GO" id="GO:0022857">
    <property type="term" value="F:transmembrane transporter activity"/>
    <property type="evidence" value="ECO:0007669"/>
    <property type="project" value="InterPro"/>
</dbReference>
<feature type="transmembrane region" description="Helical" evidence="9">
    <location>
        <begin position="165"/>
        <end position="186"/>
    </location>
</feature>
<dbReference type="InterPro" id="IPR052073">
    <property type="entry name" value="Amide_Lactam_Regulators"/>
</dbReference>
<feature type="transmembrane region" description="Helical" evidence="9">
    <location>
        <begin position="388"/>
        <end position="410"/>
    </location>
</feature>
<protein>
    <submittedName>
        <fullName evidence="12">Major facilitator superfamily domain-containing protein</fullName>
    </submittedName>
</protein>
<keyword evidence="4" id="KW-0805">Transcription regulation</keyword>
<dbReference type="PANTHER" id="PTHR47171">
    <property type="entry name" value="FARA-RELATED"/>
    <property type="match status" value="1"/>
</dbReference>
<evidence type="ECO:0000259" key="10">
    <source>
        <dbReference type="PROSITE" id="PS50048"/>
    </source>
</evidence>
<feature type="region of interest" description="Disordered" evidence="8">
    <location>
        <begin position="645"/>
        <end position="681"/>
    </location>
</feature>
<feature type="transmembrane region" description="Helical" evidence="9">
    <location>
        <begin position="192"/>
        <end position="216"/>
    </location>
</feature>
<evidence type="ECO:0000313" key="12">
    <source>
        <dbReference type="EMBL" id="KAH7086470.1"/>
    </source>
</evidence>
<evidence type="ECO:0000256" key="5">
    <source>
        <dbReference type="ARBA" id="ARBA00023125"/>
    </source>
</evidence>
<dbReference type="InterPro" id="IPR001138">
    <property type="entry name" value="Zn2Cys6_DnaBD"/>
</dbReference>
<evidence type="ECO:0000256" key="9">
    <source>
        <dbReference type="SAM" id="Phobius"/>
    </source>
</evidence>
<keyword evidence="7" id="KW-0539">Nucleus</keyword>
<keyword evidence="9" id="KW-0472">Membrane</keyword>
<dbReference type="Pfam" id="PF07690">
    <property type="entry name" value="MFS_1"/>
    <property type="match status" value="1"/>
</dbReference>
<dbReference type="AlphaFoldDB" id="A0A8K0VXU3"/>
<name>A0A8K0VXU3_9PLEO</name>
<reference evidence="12" key="1">
    <citation type="journal article" date="2021" name="Nat. Commun.">
        <title>Genetic determinants of endophytism in the Arabidopsis root mycobiome.</title>
        <authorList>
            <person name="Mesny F."/>
            <person name="Miyauchi S."/>
            <person name="Thiergart T."/>
            <person name="Pickel B."/>
            <person name="Atanasova L."/>
            <person name="Karlsson M."/>
            <person name="Huettel B."/>
            <person name="Barry K.W."/>
            <person name="Haridas S."/>
            <person name="Chen C."/>
            <person name="Bauer D."/>
            <person name="Andreopoulos W."/>
            <person name="Pangilinan J."/>
            <person name="LaButti K."/>
            <person name="Riley R."/>
            <person name="Lipzen A."/>
            <person name="Clum A."/>
            <person name="Drula E."/>
            <person name="Henrissat B."/>
            <person name="Kohler A."/>
            <person name="Grigoriev I.V."/>
            <person name="Martin F.M."/>
            <person name="Hacquard S."/>
        </authorList>
    </citation>
    <scope>NUCLEOTIDE SEQUENCE</scope>
    <source>
        <strain evidence="12">MPI-SDFR-AT-0120</strain>
    </source>
</reference>
<feature type="region of interest" description="Disordered" evidence="8">
    <location>
        <begin position="566"/>
        <end position="592"/>
    </location>
</feature>
<feature type="domain" description="Zn(2)-C6 fungal-type" evidence="10">
    <location>
        <begin position="531"/>
        <end position="567"/>
    </location>
</feature>
<dbReference type="Gene3D" id="4.10.240.10">
    <property type="entry name" value="Zn(2)-C6 fungal-type DNA-binding domain"/>
    <property type="match status" value="1"/>
</dbReference>
<dbReference type="SMART" id="SM00906">
    <property type="entry name" value="Fungal_trans"/>
    <property type="match status" value="1"/>
</dbReference>
<dbReference type="InterPro" id="IPR036864">
    <property type="entry name" value="Zn2-C6_fun-type_DNA-bd_sf"/>
</dbReference>
<dbReference type="EMBL" id="JAGMVJ010000011">
    <property type="protein sequence ID" value="KAH7086470.1"/>
    <property type="molecule type" value="Genomic_DNA"/>
</dbReference>
<feature type="transmembrane region" description="Helical" evidence="9">
    <location>
        <begin position="228"/>
        <end position="248"/>
    </location>
</feature>
<evidence type="ECO:0000256" key="2">
    <source>
        <dbReference type="ARBA" id="ARBA00022723"/>
    </source>
</evidence>
<dbReference type="InterPro" id="IPR011701">
    <property type="entry name" value="MFS"/>
</dbReference>
<accession>A0A8K0VXU3</accession>
<evidence type="ECO:0000256" key="6">
    <source>
        <dbReference type="ARBA" id="ARBA00023163"/>
    </source>
</evidence>
<feature type="transmembrane region" description="Helical" evidence="9">
    <location>
        <begin position="135"/>
        <end position="153"/>
    </location>
</feature>
<dbReference type="Gene3D" id="1.20.1250.20">
    <property type="entry name" value="MFS general substrate transporter like domains"/>
    <property type="match status" value="2"/>
</dbReference>
<feature type="compositionally biased region" description="Basic residues" evidence="8">
    <location>
        <begin position="569"/>
        <end position="578"/>
    </location>
</feature>
<sequence>MAGTEKPQEIYQETAAPTGSDLEVGKDLKQIDTVHGDEAVKVLAGYSGEQTWTEKEETQVRRRIDLRLMPILCITYGLQYYDKAMLSQAALFGLRDDLHLRKGNRYSMSAAIFYLGFIVGAYPAMYLAQRFPIERVASAIVTIWGICLILTVACRDYKDLYVQRFFLGLLEAGISPMFMVIVGSFYKKNEQAFRMGIWYCCTGYVSIFSPLINYGLGQARGALSRWKYMYLFAGSLTIVWGIALWWLLPPDPVRARGFNERQRYISVARLRSNNSGVRNTHFKKEQVLELLLDEKFWLMFAIAFLSMIANGPISTFVPIIINSFGFSTLNSLLLVMPAGAYAGTLQLIVPWVCYKWTGLRSWMIFACQLGTTLAALLLWLLPRSQKGALLFACYILPSVGGGYAVLMGLGLANTAGYTKRTVASSGIYIGYCLGNFVGPLLFKAQDAPRYAPGFIATFATAIAAGLLALVYRFWCVAINNKRDKTGVMEGFEHAYEDDSTDKKNPQFSFSYLVTVLKLTLQHVMRKRADLVCVSCHAKKIKCDLQQQRNHGKHSCKNCSAAGRQCQVRPSKREKRRKTGQTEPVVPLQRQNGELSDGVDALLAADATFQHFSNQSTAQMPGMNGSPTQFSPRSFRGIQATDLQSNASPRSIFQHPPNRIESPADQRHRMSASLAETTPTQNGDVDTGFLQVYAEENQFDANTQALVAQLEHRYSSELRPDLEQIFTDTYFKYCYPWCPVLDRNTLSADVARSPLLANALALASSHIQPPLLPHDGSEAYYKRARTIFYDDEEANETTALQALCLFYWWAPQSPSRVHRHSSWWWTSVIIRHAQQMNIHREPTFNDPQRDRIDLGLRRRIWWTAFARERLTSLCQSKPVIIDPADCNIQEPTLADFPPDAQSQHQGEIFVYWVRLCAIIGRIAKVLLKSNEKSGPLPTQLREELVTWVHSLPARLRLPIDTARTETFDRDVHQLHLFYLTTIIILHLKRSGGQLPQALPPAIIAASCTARILRDILARGNSRFLMAITCWHTGTAFIALLQACRIPHLSRSANEDLDILAIAVRELQKMWASANVIMQGFERLRKPESTLLPGQATESFARNTSGSLPDDDFDWMRFFPFVTKATGGIPESLISGRELGTATRGFPSPNNELFHDTLLAQYQDLFDPFTDYTLGFSDITFDTT</sequence>
<keyword evidence="13" id="KW-1185">Reference proteome</keyword>
<evidence type="ECO:0000256" key="7">
    <source>
        <dbReference type="ARBA" id="ARBA00023242"/>
    </source>
</evidence>
<dbReference type="InterPro" id="IPR007219">
    <property type="entry name" value="XnlR_reg_dom"/>
</dbReference>
<dbReference type="Pfam" id="PF04082">
    <property type="entry name" value="Fungal_trans"/>
    <property type="match status" value="1"/>
</dbReference>
<dbReference type="GO" id="GO:0016020">
    <property type="term" value="C:membrane"/>
    <property type="evidence" value="ECO:0007669"/>
    <property type="project" value="UniProtKB-SubCell"/>
</dbReference>
<keyword evidence="6" id="KW-0804">Transcription</keyword>
<dbReference type="SUPFAM" id="SSF57701">
    <property type="entry name" value="Zn2/Cys6 DNA-binding domain"/>
    <property type="match status" value="1"/>
</dbReference>
<evidence type="ECO:0000256" key="4">
    <source>
        <dbReference type="ARBA" id="ARBA00023015"/>
    </source>
</evidence>
<feature type="transmembrane region" description="Helical" evidence="9">
    <location>
        <begin position="422"/>
        <end position="442"/>
    </location>
</feature>
<dbReference type="SMART" id="SM00066">
    <property type="entry name" value="GAL4"/>
    <property type="match status" value="1"/>
</dbReference>
<evidence type="ECO:0000256" key="3">
    <source>
        <dbReference type="ARBA" id="ARBA00022833"/>
    </source>
</evidence>
<keyword evidence="3" id="KW-0862">Zinc</keyword>
<dbReference type="OrthoDB" id="1932925at2759"/>
<evidence type="ECO:0000256" key="8">
    <source>
        <dbReference type="SAM" id="MobiDB-lite"/>
    </source>
</evidence>
<organism evidence="12 13">
    <name type="scientific">Paraphoma chrysanthemicola</name>
    <dbReference type="NCBI Taxonomy" id="798071"/>
    <lineage>
        <taxon>Eukaryota</taxon>
        <taxon>Fungi</taxon>
        <taxon>Dikarya</taxon>
        <taxon>Ascomycota</taxon>
        <taxon>Pezizomycotina</taxon>
        <taxon>Dothideomycetes</taxon>
        <taxon>Pleosporomycetidae</taxon>
        <taxon>Pleosporales</taxon>
        <taxon>Pleosporineae</taxon>
        <taxon>Phaeosphaeriaceae</taxon>
        <taxon>Paraphoma</taxon>
    </lineage>
</organism>
<dbReference type="CDD" id="cd00067">
    <property type="entry name" value="GAL4"/>
    <property type="match status" value="1"/>
</dbReference>
<dbReference type="CDD" id="cd12148">
    <property type="entry name" value="fungal_TF_MHR"/>
    <property type="match status" value="1"/>
</dbReference>
<keyword evidence="2" id="KW-0479">Metal-binding</keyword>
<dbReference type="InterPro" id="IPR036259">
    <property type="entry name" value="MFS_trans_sf"/>
</dbReference>
<feature type="transmembrane region" description="Helical" evidence="9">
    <location>
        <begin position="332"/>
        <end position="349"/>
    </location>
</feature>
<dbReference type="PANTHER" id="PTHR47171:SF5">
    <property type="entry name" value="ZN(II)2CYS6 TRANSCRIPTION FACTOR (EUROFUNG)"/>
    <property type="match status" value="1"/>
</dbReference>
<evidence type="ECO:0000256" key="1">
    <source>
        <dbReference type="ARBA" id="ARBA00004141"/>
    </source>
</evidence>
<dbReference type="GO" id="GO:0003677">
    <property type="term" value="F:DNA binding"/>
    <property type="evidence" value="ECO:0007669"/>
    <property type="project" value="UniProtKB-KW"/>
</dbReference>
<keyword evidence="9" id="KW-1133">Transmembrane helix</keyword>
<feature type="transmembrane region" description="Helical" evidence="9">
    <location>
        <begin position="296"/>
        <end position="320"/>
    </location>
</feature>
<feature type="transmembrane region" description="Helical" evidence="9">
    <location>
        <begin position="361"/>
        <end position="381"/>
    </location>
</feature>
<dbReference type="PROSITE" id="PS00463">
    <property type="entry name" value="ZN2_CY6_FUNGAL_1"/>
    <property type="match status" value="1"/>
</dbReference>
<feature type="transmembrane region" description="Helical" evidence="9">
    <location>
        <begin position="454"/>
        <end position="474"/>
    </location>
</feature>
<dbReference type="SUPFAM" id="SSF103473">
    <property type="entry name" value="MFS general substrate transporter"/>
    <property type="match status" value="1"/>
</dbReference>
<keyword evidence="5" id="KW-0238">DNA-binding</keyword>
<dbReference type="GO" id="GO:0006351">
    <property type="term" value="P:DNA-templated transcription"/>
    <property type="evidence" value="ECO:0007669"/>
    <property type="project" value="InterPro"/>
</dbReference>
<dbReference type="PROSITE" id="PS50048">
    <property type="entry name" value="ZN2_CY6_FUNGAL_2"/>
    <property type="match status" value="1"/>
</dbReference>
<proteinExistence type="predicted"/>
<dbReference type="GO" id="GO:0008270">
    <property type="term" value="F:zinc ion binding"/>
    <property type="evidence" value="ECO:0007669"/>
    <property type="project" value="InterPro"/>
</dbReference>
<dbReference type="Proteomes" id="UP000813461">
    <property type="component" value="Unassembled WGS sequence"/>
</dbReference>
<feature type="transmembrane region" description="Helical" evidence="9">
    <location>
        <begin position="111"/>
        <end position="129"/>
    </location>
</feature>